<dbReference type="Proteomes" id="UP000007721">
    <property type="component" value="Chromosome"/>
</dbReference>
<dbReference type="KEGG" id="geo:Geob_2026"/>
<dbReference type="STRING" id="316067.Geob_2026"/>
<proteinExistence type="predicted"/>
<dbReference type="RefSeq" id="WP_012647111.1">
    <property type="nucleotide sequence ID" value="NC_011979.1"/>
</dbReference>
<dbReference type="OrthoDB" id="5396728at2"/>
<dbReference type="Gene3D" id="2.30.110.10">
    <property type="entry name" value="Electron Transport, Fmn-binding Protein, Chain A"/>
    <property type="match status" value="1"/>
</dbReference>
<dbReference type="InterPro" id="IPR012349">
    <property type="entry name" value="Split_barrel_FMN-bd"/>
</dbReference>
<name>B9M8B6_GEODF</name>
<evidence type="ECO:0000313" key="1">
    <source>
        <dbReference type="EMBL" id="ACM20382.1"/>
    </source>
</evidence>
<protein>
    <submittedName>
        <fullName evidence="1">Pyridoxamine-5'-phosphate oxidase-related FMN-binding protein</fullName>
    </submittedName>
</protein>
<evidence type="ECO:0000313" key="2">
    <source>
        <dbReference type="Proteomes" id="UP000007721"/>
    </source>
</evidence>
<reference evidence="1 2" key="1">
    <citation type="submission" date="2009-01" db="EMBL/GenBank/DDBJ databases">
        <title>Complete sequence of Geobacter sp. FRC-32.</title>
        <authorList>
            <consortium name="US DOE Joint Genome Institute"/>
            <person name="Lucas S."/>
            <person name="Copeland A."/>
            <person name="Lapidus A."/>
            <person name="Glavina del Rio T."/>
            <person name="Dalin E."/>
            <person name="Tice H."/>
            <person name="Bruce D."/>
            <person name="Goodwin L."/>
            <person name="Pitluck S."/>
            <person name="Saunders E."/>
            <person name="Brettin T."/>
            <person name="Detter J.C."/>
            <person name="Han C."/>
            <person name="Larimer F."/>
            <person name="Land M."/>
            <person name="Hauser L."/>
            <person name="Kyrpides N."/>
            <person name="Ovchinnikova G."/>
            <person name="Kostka J."/>
            <person name="Richardson P."/>
        </authorList>
    </citation>
    <scope>NUCLEOTIDE SEQUENCE [LARGE SCALE GENOMIC DNA]</scope>
    <source>
        <strain evidence="2">DSM 22248 / JCM 15807 / FRC-32</strain>
    </source>
</reference>
<keyword evidence="2" id="KW-1185">Reference proteome</keyword>
<accession>B9M8B6</accession>
<gene>
    <name evidence="1" type="ordered locus">Geob_2026</name>
</gene>
<dbReference type="AlphaFoldDB" id="B9M8B6"/>
<dbReference type="HOGENOM" id="CLU_1728760_0_0_7"/>
<sequence>MSMLGIDRVKELFHATSSSVSLGTSSKGELNIAPVGSAFMPDESSIILLRGPLRQTYLNLQENPEAVFLVANKHPFRWLKFFVTGKFGASFGYRIHTRLREVRPVTSAETEAILKKRFGLVAGSRGGRKIQATLKHMMIFDITQIREVTPF</sequence>
<organism evidence="1 2">
    <name type="scientific">Geotalea daltonii (strain DSM 22248 / JCM 15807 / FRC-32)</name>
    <name type="common">Geobacter daltonii</name>
    <dbReference type="NCBI Taxonomy" id="316067"/>
    <lineage>
        <taxon>Bacteria</taxon>
        <taxon>Pseudomonadati</taxon>
        <taxon>Thermodesulfobacteriota</taxon>
        <taxon>Desulfuromonadia</taxon>
        <taxon>Geobacterales</taxon>
        <taxon>Geobacteraceae</taxon>
        <taxon>Geotalea</taxon>
    </lineage>
</organism>
<dbReference type="SUPFAM" id="SSF50475">
    <property type="entry name" value="FMN-binding split barrel"/>
    <property type="match status" value="1"/>
</dbReference>
<dbReference type="EMBL" id="CP001390">
    <property type="protein sequence ID" value="ACM20382.1"/>
    <property type="molecule type" value="Genomic_DNA"/>
</dbReference>